<organism evidence="1">
    <name type="scientific">Pararge aegeria</name>
    <name type="common">speckled wood butterfly</name>
    <dbReference type="NCBI Taxonomy" id="116150"/>
    <lineage>
        <taxon>Eukaryota</taxon>
        <taxon>Metazoa</taxon>
        <taxon>Ecdysozoa</taxon>
        <taxon>Arthropoda</taxon>
        <taxon>Hexapoda</taxon>
        <taxon>Insecta</taxon>
        <taxon>Pterygota</taxon>
        <taxon>Neoptera</taxon>
        <taxon>Endopterygota</taxon>
        <taxon>Lepidoptera</taxon>
        <taxon>Glossata</taxon>
        <taxon>Ditrysia</taxon>
        <taxon>Papilionoidea</taxon>
        <taxon>Nymphalidae</taxon>
        <taxon>Satyrinae</taxon>
        <taxon>Satyrini</taxon>
        <taxon>Parargina</taxon>
        <taxon>Pararge</taxon>
    </lineage>
</organism>
<reference evidence="1" key="2">
    <citation type="submission" date="2013-05" db="EMBL/GenBank/DDBJ databases">
        <authorList>
            <person name="Carter J.-M."/>
            <person name="Baker S.C."/>
            <person name="Pink R."/>
            <person name="Carter D.R.F."/>
            <person name="Collins A."/>
            <person name="Tomlin J."/>
            <person name="Gibbs M."/>
            <person name="Breuker C.J."/>
        </authorList>
    </citation>
    <scope>NUCLEOTIDE SEQUENCE</scope>
    <source>
        <tissue evidence="1">Ovary</tissue>
    </source>
</reference>
<accession>S4PC23</accession>
<protein>
    <submittedName>
        <fullName evidence="1">Uncharacterized protein</fullName>
    </submittedName>
</protein>
<dbReference type="AlphaFoldDB" id="S4PC23"/>
<proteinExistence type="predicted"/>
<evidence type="ECO:0000313" key="1">
    <source>
        <dbReference type="EMBL" id="JAA86878.1"/>
    </source>
</evidence>
<reference evidence="1" key="1">
    <citation type="journal article" date="2013" name="BMC Genomics">
        <title>Unscrambling butterfly oogenesis.</title>
        <authorList>
            <person name="Carter J.M."/>
            <person name="Baker S.C."/>
            <person name="Pink R."/>
            <person name="Carter D.R."/>
            <person name="Collins A."/>
            <person name="Tomlin J."/>
            <person name="Gibbs M."/>
            <person name="Breuker C.J."/>
        </authorList>
    </citation>
    <scope>NUCLEOTIDE SEQUENCE</scope>
    <source>
        <tissue evidence="1">Ovary</tissue>
    </source>
</reference>
<dbReference type="EMBL" id="GAIX01005682">
    <property type="protein sequence ID" value="JAA86878.1"/>
    <property type="molecule type" value="Transcribed_RNA"/>
</dbReference>
<name>S4PC23_9NEOP</name>
<sequence length="109" mass="13283">MSLTSGTKIWKSLLYVTKHIVYIPKFQFQSIVLTRYQEILLVFHFEYKRESGLDIRLLYTELRHVKCTYAHQFFFFLYLYNHFDLLSVCQLTDETMNQNVFYCSFIQKP</sequence>